<keyword evidence="2" id="KW-1185">Reference proteome</keyword>
<protein>
    <submittedName>
        <fullName evidence="1">Uncharacterized protein</fullName>
    </submittedName>
</protein>
<accession>A0A7J8YCQ6</accession>
<dbReference type="Proteomes" id="UP000593577">
    <property type="component" value="Unassembled WGS sequence"/>
</dbReference>
<name>A0A7J8YCQ6_GOSAI</name>
<dbReference type="AlphaFoldDB" id="A0A7J8YCQ6"/>
<evidence type="ECO:0000313" key="2">
    <source>
        <dbReference type="Proteomes" id="UP000593577"/>
    </source>
</evidence>
<sequence>MTPEQIVEHAVDFKKPVYNKVLEVFTPYLH</sequence>
<gene>
    <name evidence="1" type="ORF">Goari_020863</name>
</gene>
<reference evidence="1 2" key="1">
    <citation type="journal article" date="2019" name="Genome Biol. Evol.">
        <title>Insights into the evolution of the New World diploid cottons (Gossypium, subgenus Houzingenia) based on genome sequencing.</title>
        <authorList>
            <person name="Grover C.E."/>
            <person name="Arick M.A. 2nd"/>
            <person name="Thrash A."/>
            <person name="Conover J.L."/>
            <person name="Sanders W.S."/>
            <person name="Peterson D.G."/>
            <person name="Frelichowski J.E."/>
            <person name="Scheffler J.A."/>
            <person name="Scheffler B.E."/>
            <person name="Wendel J.F."/>
        </authorList>
    </citation>
    <scope>NUCLEOTIDE SEQUENCE [LARGE SCALE GENOMIC DNA]</scope>
    <source>
        <strain evidence="1">185</strain>
        <tissue evidence="1">Leaf</tissue>
    </source>
</reference>
<comment type="caution">
    <text evidence="1">The sequence shown here is derived from an EMBL/GenBank/DDBJ whole genome shotgun (WGS) entry which is preliminary data.</text>
</comment>
<dbReference type="EMBL" id="JABFAA010000012">
    <property type="protein sequence ID" value="MBA0697317.1"/>
    <property type="molecule type" value="Genomic_DNA"/>
</dbReference>
<proteinExistence type="predicted"/>
<evidence type="ECO:0000313" key="1">
    <source>
        <dbReference type="EMBL" id="MBA0697317.1"/>
    </source>
</evidence>
<organism evidence="1 2">
    <name type="scientific">Gossypium aridum</name>
    <name type="common">American cotton</name>
    <name type="synonym">Erioxylum aridum</name>
    <dbReference type="NCBI Taxonomy" id="34290"/>
    <lineage>
        <taxon>Eukaryota</taxon>
        <taxon>Viridiplantae</taxon>
        <taxon>Streptophyta</taxon>
        <taxon>Embryophyta</taxon>
        <taxon>Tracheophyta</taxon>
        <taxon>Spermatophyta</taxon>
        <taxon>Magnoliopsida</taxon>
        <taxon>eudicotyledons</taxon>
        <taxon>Gunneridae</taxon>
        <taxon>Pentapetalae</taxon>
        <taxon>rosids</taxon>
        <taxon>malvids</taxon>
        <taxon>Malvales</taxon>
        <taxon>Malvaceae</taxon>
        <taxon>Malvoideae</taxon>
        <taxon>Gossypium</taxon>
    </lineage>
</organism>